<dbReference type="SUPFAM" id="SSF53187">
    <property type="entry name" value="Zn-dependent exopeptidases"/>
    <property type="match status" value="1"/>
</dbReference>
<keyword evidence="2" id="KW-0479">Metal-binding</keyword>
<evidence type="ECO:0000313" key="6">
    <source>
        <dbReference type="Proteomes" id="UP000663801"/>
    </source>
</evidence>
<dbReference type="GO" id="GO:0046872">
    <property type="term" value="F:metal ion binding"/>
    <property type="evidence" value="ECO:0007669"/>
    <property type="project" value="UniProtKB-KW"/>
</dbReference>
<dbReference type="Gene3D" id="3.30.70.360">
    <property type="match status" value="1"/>
</dbReference>
<organism evidence="5 6">
    <name type="scientific">Nakamurella flavida</name>
    <dbReference type="NCBI Taxonomy" id="363630"/>
    <lineage>
        <taxon>Bacteria</taxon>
        <taxon>Bacillati</taxon>
        <taxon>Actinomycetota</taxon>
        <taxon>Actinomycetes</taxon>
        <taxon>Nakamurellales</taxon>
        <taxon>Nakamurellaceae</taxon>
        <taxon>Nakamurella</taxon>
    </lineage>
</organism>
<dbReference type="NCBIfam" id="NF005914">
    <property type="entry name" value="PRK07907.1"/>
    <property type="match status" value="1"/>
</dbReference>
<dbReference type="EMBL" id="JAERWL010000005">
    <property type="protein sequence ID" value="MBM9475516.1"/>
    <property type="molecule type" value="Genomic_DNA"/>
</dbReference>
<comment type="caution">
    <text evidence="5">The sequence shown here is derived from an EMBL/GenBank/DDBJ whole genome shotgun (WGS) entry which is preliminary data.</text>
</comment>
<feature type="domain" description="Peptidase M20 dimerisation" evidence="4">
    <location>
        <begin position="215"/>
        <end position="358"/>
    </location>
</feature>
<keyword evidence="1" id="KW-0645">Protease</keyword>
<keyword evidence="6" id="KW-1185">Reference proteome</keyword>
<evidence type="ECO:0000256" key="1">
    <source>
        <dbReference type="ARBA" id="ARBA00022670"/>
    </source>
</evidence>
<sequence length="465" mass="48492">MTDPQTPPPSSPATPSDVTTVRDRVAGLMPGLVADLQTLVGIPSVAFPGFPSEPVDAMAAAVVDLLQRSGADDAHLLEIPGGYPAVYATVPGPPGAPTVLLYAHYDVQPAPPEQGWDTDPWVATTKDDGRIYGRGAADDKSGLVIHAGTLQALLPDPPVNIVLLIEGEEETISHLEEFVEAHPELVQCDAFVIADMGNQEVGRPALTTALRGDVSLTVTVRALDHPVHSGLFGGAVPDALIALIRMLATLHDDAGDTVVPGVSSGEWSGADLDEAQLRDSAGLLDGVSFVGTGTLASRLWAKPSATVIGIDAPTVAHASNVLIPQATAKVSMRVVPGTDPDRDLDALIAHLESVAPWGVQVEIQRVKTGWPFAVDMDGAAVRAAESALVDVFDREVETIGSGGSIPLINTLKQACPRADVILWGAEDTALARIHASNESVDPAEIERMVAAQVVALQRLGATVQE</sequence>
<accession>A0A939C1Z4</accession>
<dbReference type="InterPro" id="IPR002933">
    <property type="entry name" value="Peptidase_M20"/>
</dbReference>
<dbReference type="Pfam" id="PF01546">
    <property type="entry name" value="Peptidase_M20"/>
    <property type="match status" value="1"/>
</dbReference>
<evidence type="ECO:0000259" key="4">
    <source>
        <dbReference type="Pfam" id="PF07687"/>
    </source>
</evidence>
<dbReference type="Proteomes" id="UP000663801">
    <property type="component" value="Unassembled WGS sequence"/>
</dbReference>
<dbReference type="AlphaFoldDB" id="A0A939C1Z4"/>
<dbReference type="GO" id="GO:0006508">
    <property type="term" value="P:proteolysis"/>
    <property type="evidence" value="ECO:0007669"/>
    <property type="project" value="UniProtKB-KW"/>
</dbReference>
<dbReference type="PANTHER" id="PTHR43270:SF12">
    <property type="entry name" value="SUCCINYL-DIAMINOPIMELATE DESUCCINYLASE"/>
    <property type="match status" value="1"/>
</dbReference>
<gene>
    <name evidence="5" type="ORF">JL107_03565</name>
</gene>
<dbReference type="Gene3D" id="3.40.630.10">
    <property type="entry name" value="Zn peptidases"/>
    <property type="match status" value="1"/>
</dbReference>
<reference evidence="5" key="1">
    <citation type="submission" date="2021-01" db="EMBL/GenBank/DDBJ databases">
        <title>KCTC 19127 draft genome.</title>
        <authorList>
            <person name="An D."/>
        </authorList>
    </citation>
    <scope>NUCLEOTIDE SEQUENCE</scope>
    <source>
        <strain evidence="5">KCTC 19127</strain>
    </source>
</reference>
<protein>
    <submittedName>
        <fullName evidence="5">M20/M25/M40 family metallo-hydrolase</fullName>
    </submittedName>
</protein>
<dbReference type="GO" id="GO:0008233">
    <property type="term" value="F:peptidase activity"/>
    <property type="evidence" value="ECO:0007669"/>
    <property type="project" value="UniProtKB-KW"/>
</dbReference>
<dbReference type="RefSeq" id="WP_205255632.1">
    <property type="nucleotide sequence ID" value="NZ_BAAAPV010000002.1"/>
</dbReference>
<evidence type="ECO:0000313" key="5">
    <source>
        <dbReference type="EMBL" id="MBM9475516.1"/>
    </source>
</evidence>
<evidence type="ECO:0000256" key="3">
    <source>
        <dbReference type="ARBA" id="ARBA00022801"/>
    </source>
</evidence>
<proteinExistence type="predicted"/>
<keyword evidence="3" id="KW-0378">Hydrolase</keyword>
<dbReference type="InterPro" id="IPR051458">
    <property type="entry name" value="Cyt/Met_Dipeptidase"/>
</dbReference>
<name>A0A939C1Z4_9ACTN</name>
<dbReference type="InterPro" id="IPR011650">
    <property type="entry name" value="Peptidase_M20_dimer"/>
</dbReference>
<dbReference type="PANTHER" id="PTHR43270">
    <property type="entry name" value="BETA-ALA-HIS DIPEPTIDASE"/>
    <property type="match status" value="1"/>
</dbReference>
<evidence type="ECO:0000256" key="2">
    <source>
        <dbReference type="ARBA" id="ARBA00022723"/>
    </source>
</evidence>
<dbReference type="Pfam" id="PF07687">
    <property type="entry name" value="M20_dimer"/>
    <property type="match status" value="1"/>
</dbReference>